<proteinExistence type="predicted"/>
<gene>
    <name evidence="10" type="ORF">MICPUCDRAFT_9869</name>
</gene>
<dbReference type="InterPro" id="IPR001841">
    <property type="entry name" value="Znf_RING"/>
</dbReference>
<sequence>AKTCTFCLDDYDDGDALRTLPECGHQFHVDCVDPWLTTKRACCPVCKHDV</sequence>
<evidence type="ECO:0000256" key="6">
    <source>
        <dbReference type="ARBA" id="ARBA00022989"/>
    </source>
</evidence>
<dbReference type="GeneID" id="9684605"/>
<dbReference type="SMART" id="SM00184">
    <property type="entry name" value="RING"/>
    <property type="match status" value="1"/>
</dbReference>
<dbReference type="GO" id="GO:0016020">
    <property type="term" value="C:membrane"/>
    <property type="evidence" value="ECO:0007669"/>
    <property type="project" value="UniProtKB-SubCell"/>
</dbReference>
<dbReference type="PANTHER" id="PTHR47168:SF1">
    <property type="entry name" value="OS02G0798600 PROTEIN"/>
    <property type="match status" value="1"/>
</dbReference>
<dbReference type="AlphaFoldDB" id="C1MUB1"/>
<dbReference type="SUPFAM" id="SSF57850">
    <property type="entry name" value="RING/U-box"/>
    <property type="match status" value="1"/>
</dbReference>
<dbReference type="GO" id="GO:0008270">
    <property type="term" value="F:zinc ion binding"/>
    <property type="evidence" value="ECO:0007669"/>
    <property type="project" value="UniProtKB-KW"/>
</dbReference>
<feature type="non-terminal residue" evidence="10">
    <location>
        <position position="50"/>
    </location>
</feature>
<reference evidence="10 11" key="1">
    <citation type="journal article" date="2009" name="Science">
        <title>Green evolution and dynamic adaptations revealed by genomes of the marine picoeukaryotes Micromonas.</title>
        <authorList>
            <person name="Worden A.Z."/>
            <person name="Lee J.H."/>
            <person name="Mock T."/>
            <person name="Rouze P."/>
            <person name="Simmons M.P."/>
            <person name="Aerts A.L."/>
            <person name="Allen A.E."/>
            <person name="Cuvelier M.L."/>
            <person name="Derelle E."/>
            <person name="Everett M.V."/>
            <person name="Foulon E."/>
            <person name="Grimwood J."/>
            <person name="Gundlach H."/>
            <person name="Henrissat B."/>
            <person name="Napoli C."/>
            <person name="McDonald S.M."/>
            <person name="Parker M.S."/>
            <person name="Rombauts S."/>
            <person name="Salamov A."/>
            <person name="Von Dassow P."/>
            <person name="Badger J.H."/>
            <person name="Coutinho P.M."/>
            <person name="Demir E."/>
            <person name="Dubchak I."/>
            <person name="Gentemann C."/>
            <person name="Eikrem W."/>
            <person name="Gready J.E."/>
            <person name="John U."/>
            <person name="Lanier W."/>
            <person name="Lindquist E.A."/>
            <person name="Lucas S."/>
            <person name="Mayer K.F."/>
            <person name="Moreau H."/>
            <person name="Not F."/>
            <person name="Otillar R."/>
            <person name="Panaud O."/>
            <person name="Pangilinan J."/>
            <person name="Paulsen I."/>
            <person name="Piegu B."/>
            <person name="Poliakov A."/>
            <person name="Robbens S."/>
            <person name="Schmutz J."/>
            <person name="Toulza E."/>
            <person name="Wyss T."/>
            <person name="Zelensky A."/>
            <person name="Zhou K."/>
            <person name="Armbrust E.V."/>
            <person name="Bhattacharya D."/>
            <person name="Goodenough U.W."/>
            <person name="Van de Peer Y."/>
            <person name="Grigoriev I.V."/>
        </authorList>
    </citation>
    <scope>NUCLEOTIDE SEQUENCE [LARGE SCALE GENOMIC DNA]</scope>
    <source>
        <strain evidence="10 11">CCMP1545</strain>
    </source>
</reference>
<dbReference type="eggNOG" id="KOG4628">
    <property type="taxonomic scope" value="Eukaryota"/>
</dbReference>
<dbReference type="Pfam" id="PF13639">
    <property type="entry name" value="zf-RING_2"/>
    <property type="match status" value="1"/>
</dbReference>
<evidence type="ECO:0000259" key="9">
    <source>
        <dbReference type="PROSITE" id="PS50089"/>
    </source>
</evidence>
<dbReference type="OMA" id="IRECCIC"/>
<dbReference type="InterPro" id="IPR013083">
    <property type="entry name" value="Znf_RING/FYVE/PHD"/>
</dbReference>
<evidence type="ECO:0000256" key="7">
    <source>
        <dbReference type="ARBA" id="ARBA00023136"/>
    </source>
</evidence>
<dbReference type="EMBL" id="GG663740">
    <property type="protein sequence ID" value="EEH56597.1"/>
    <property type="molecule type" value="Genomic_DNA"/>
</dbReference>
<evidence type="ECO:0000256" key="2">
    <source>
        <dbReference type="ARBA" id="ARBA00022692"/>
    </source>
</evidence>
<name>C1MUB1_MICPC</name>
<keyword evidence="2" id="KW-0812">Transmembrane</keyword>
<accession>C1MUB1</accession>
<evidence type="ECO:0000313" key="10">
    <source>
        <dbReference type="EMBL" id="EEH56597.1"/>
    </source>
</evidence>
<dbReference type="Gene3D" id="3.30.40.10">
    <property type="entry name" value="Zinc/RING finger domain, C3HC4 (zinc finger)"/>
    <property type="match status" value="1"/>
</dbReference>
<keyword evidence="7" id="KW-0472">Membrane</keyword>
<evidence type="ECO:0000256" key="8">
    <source>
        <dbReference type="PROSITE-ProRule" id="PRU00175"/>
    </source>
</evidence>
<feature type="domain" description="RING-type" evidence="9">
    <location>
        <begin position="4"/>
        <end position="47"/>
    </location>
</feature>
<protein>
    <submittedName>
        <fullName evidence="10">Predicted protein</fullName>
    </submittedName>
</protein>
<keyword evidence="3" id="KW-0479">Metal-binding</keyword>
<evidence type="ECO:0000256" key="4">
    <source>
        <dbReference type="ARBA" id="ARBA00022771"/>
    </source>
</evidence>
<evidence type="ECO:0000313" key="11">
    <source>
        <dbReference type="Proteomes" id="UP000001876"/>
    </source>
</evidence>
<dbReference type="PANTHER" id="PTHR47168">
    <property type="entry name" value="RING ZINC FINGER DOMAIN SUPERFAMILY PROTEIN-RELATED"/>
    <property type="match status" value="1"/>
</dbReference>
<keyword evidence="6" id="KW-1133">Transmembrane helix</keyword>
<dbReference type="PROSITE" id="PS50089">
    <property type="entry name" value="ZF_RING_2"/>
    <property type="match status" value="1"/>
</dbReference>
<keyword evidence="4 8" id="KW-0863">Zinc-finger</keyword>
<dbReference type="STRING" id="564608.C1MUB1"/>
<keyword evidence="11" id="KW-1185">Reference proteome</keyword>
<dbReference type="RefSeq" id="XP_003059465.1">
    <property type="nucleotide sequence ID" value="XM_003059419.1"/>
</dbReference>
<evidence type="ECO:0000256" key="3">
    <source>
        <dbReference type="ARBA" id="ARBA00022723"/>
    </source>
</evidence>
<organism evidence="11">
    <name type="scientific">Micromonas pusilla (strain CCMP1545)</name>
    <name type="common">Picoplanktonic green alga</name>
    <dbReference type="NCBI Taxonomy" id="564608"/>
    <lineage>
        <taxon>Eukaryota</taxon>
        <taxon>Viridiplantae</taxon>
        <taxon>Chlorophyta</taxon>
        <taxon>Mamiellophyceae</taxon>
        <taxon>Mamiellales</taxon>
        <taxon>Mamiellaceae</taxon>
        <taxon>Micromonas</taxon>
    </lineage>
</organism>
<dbReference type="OrthoDB" id="21204at2759"/>
<dbReference type="InterPro" id="IPR051653">
    <property type="entry name" value="E3_ligase_sorting_rcpt"/>
</dbReference>
<evidence type="ECO:0000256" key="1">
    <source>
        <dbReference type="ARBA" id="ARBA00004167"/>
    </source>
</evidence>
<evidence type="ECO:0000256" key="5">
    <source>
        <dbReference type="ARBA" id="ARBA00022833"/>
    </source>
</evidence>
<dbReference type="KEGG" id="mpp:MICPUCDRAFT_9869"/>
<comment type="subcellular location">
    <subcellularLocation>
        <location evidence="1">Membrane</location>
        <topology evidence="1">Single-pass membrane protein</topology>
    </subcellularLocation>
</comment>
<feature type="non-terminal residue" evidence="10">
    <location>
        <position position="1"/>
    </location>
</feature>
<keyword evidence="5" id="KW-0862">Zinc</keyword>
<dbReference type="Proteomes" id="UP000001876">
    <property type="component" value="Unassembled WGS sequence"/>
</dbReference>